<proteinExistence type="predicted"/>
<accession>A0ACA9NH18</accession>
<keyword evidence="2" id="KW-1185">Reference proteome</keyword>
<dbReference type="EMBL" id="CAJVPW010013577">
    <property type="protein sequence ID" value="CAG8646162.1"/>
    <property type="molecule type" value="Genomic_DNA"/>
</dbReference>
<dbReference type="Proteomes" id="UP000789366">
    <property type="component" value="Unassembled WGS sequence"/>
</dbReference>
<feature type="non-terminal residue" evidence="1">
    <location>
        <position position="1"/>
    </location>
</feature>
<sequence>GNGFIFDENNDNFQLIPITTAPSPSKNPNNNPNSDKKMAHGITPKLKITLTEKDVSQKLGNQELLFAENNNNFTLTPLGN</sequence>
<organism evidence="1 2">
    <name type="scientific">Cetraspora pellucida</name>
    <dbReference type="NCBI Taxonomy" id="1433469"/>
    <lineage>
        <taxon>Eukaryota</taxon>
        <taxon>Fungi</taxon>
        <taxon>Fungi incertae sedis</taxon>
        <taxon>Mucoromycota</taxon>
        <taxon>Glomeromycotina</taxon>
        <taxon>Glomeromycetes</taxon>
        <taxon>Diversisporales</taxon>
        <taxon>Gigasporaceae</taxon>
        <taxon>Cetraspora</taxon>
    </lineage>
</organism>
<protein>
    <submittedName>
        <fullName evidence="1">2695_t:CDS:1</fullName>
    </submittedName>
</protein>
<comment type="caution">
    <text evidence="1">The sequence shown here is derived from an EMBL/GenBank/DDBJ whole genome shotgun (WGS) entry which is preliminary data.</text>
</comment>
<evidence type="ECO:0000313" key="1">
    <source>
        <dbReference type="EMBL" id="CAG8646162.1"/>
    </source>
</evidence>
<evidence type="ECO:0000313" key="2">
    <source>
        <dbReference type="Proteomes" id="UP000789366"/>
    </source>
</evidence>
<name>A0ACA9NH18_9GLOM</name>
<gene>
    <name evidence="1" type="ORF">SPELUC_LOCUS8748</name>
</gene>
<reference evidence="1" key="1">
    <citation type="submission" date="2021-06" db="EMBL/GenBank/DDBJ databases">
        <authorList>
            <person name="Kallberg Y."/>
            <person name="Tangrot J."/>
            <person name="Rosling A."/>
        </authorList>
    </citation>
    <scope>NUCLEOTIDE SEQUENCE</scope>
    <source>
        <strain evidence="1">28 12/20/2015</strain>
    </source>
</reference>